<dbReference type="CDD" id="cd22268">
    <property type="entry name" value="DPBB_RlpA-like"/>
    <property type="match status" value="1"/>
</dbReference>
<dbReference type="HAMAP" id="MF_02071">
    <property type="entry name" value="RlpA"/>
    <property type="match status" value="1"/>
</dbReference>
<organism evidence="6 7">
    <name type="scientific">Falsiroseomonas frigidaquae</name>
    <dbReference type="NCBI Taxonomy" id="487318"/>
    <lineage>
        <taxon>Bacteria</taxon>
        <taxon>Pseudomonadati</taxon>
        <taxon>Pseudomonadota</taxon>
        <taxon>Alphaproteobacteria</taxon>
        <taxon>Acetobacterales</taxon>
        <taxon>Roseomonadaceae</taxon>
        <taxon>Falsiroseomonas</taxon>
    </lineage>
</organism>
<keyword evidence="1 3" id="KW-0456">Lyase</keyword>
<dbReference type="InterPro" id="IPR034718">
    <property type="entry name" value="RlpA"/>
</dbReference>
<evidence type="ECO:0000256" key="2">
    <source>
        <dbReference type="ARBA" id="ARBA00023316"/>
    </source>
</evidence>
<keyword evidence="2 3" id="KW-0961">Cell wall biogenesis/degradation</keyword>
<evidence type="ECO:0000256" key="4">
    <source>
        <dbReference type="RuleBase" id="RU003495"/>
    </source>
</evidence>
<dbReference type="NCBIfam" id="TIGR00413">
    <property type="entry name" value="rlpA"/>
    <property type="match status" value="1"/>
</dbReference>
<protein>
    <recommendedName>
        <fullName evidence="3">Endolytic peptidoglycan transglycosylase RlpA</fullName>
        <ecNumber evidence="3">4.2.2.-</ecNumber>
    </recommendedName>
</protein>
<comment type="function">
    <text evidence="3">Lytic transglycosylase with a strong preference for naked glycan strands that lack stem peptides.</text>
</comment>
<evidence type="ECO:0000256" key="1">
    <source>
        <dbReference type="ARBA" id="ARBA00023239"/>
    </source>
</evidence>
<evidence type="ECO:0000256" key="3">
    <source>
        <dbReference type="HAMAP-Rule" id="MF_02071"/>
    </source>
</evidence>
<dbReference type="PANTHER" id="PTHR34183:SF1">
    <property type="entry name" value="ENDOLYTIC PEPTIDOGLYCAN TRANSGLYCOSYLASE RLPA"/>
    <property type="match status" value="1"/>
</dbReference>
<name>A0ABX1F8Z1_9PROT</name>
<feature type="signal peptide" evidence="3">
    <location>
        <begin position="1"/>
        <end position="22"/>
    </location>
</feature>
<gene>
    <name evidence="3" type="primary">rlpA</name>
    <name evidence="6" type="ORF">HB662_28255</name>
</gene>
<evidence type="ECO:0000259" key="5">
    <source>
        <dbReference type="Pfam" id="PF03330"/>
    </source>
</evidence>
<dbReference type="Gene3D" id="2.40.40.10">
    <property type="entry name" value="RlpA-like domain"/>
    <property type="match status" value="1"/>
</dbReference>
<evidence type="ECO:0000313" key="7">
    <source>
        <dbReference type="Proteomes" id="UP000765160"/>
    </source>
</evidence>
<comment type="caution">
    <text evidence="6">The sequence shown here is derived from an EMBL/GenBank/DDBJ whole genome shotgun (WGS) entry which is preliminary data.</text>
</comment>
<accession>A0ABX1F8Z1</accession>
<feature type="domain" description="RlpA-like protein double-psi beta-barrel" evidence="5">
    <location>
        <begin position="29"/>
        <end position="118"/>
    </location>
</feature>
<keyword evidence="7" id="KW-1185">Reference proteome</keyword>
<proteinExistence type="inferred from homology"/>
<dbReference type="PANTHER" id="PTHR34183">
    <property type="entry name" value="ENDOLYTIC PEPTIDOGLYCAN TRANSGLYCOSYLASE RLPA"/>
    <property type="match status" value="1"/>
</dbReference>
<dbReference type="InterPro" id="IPR036908">
    <property type="entry name" value="RlpA-like_sf"/>
</dbReference>
<dbReference type="EMBL" id="JAAVTX010000013">
    <property type="protein sequence ID" value="NKE48691.1"/>
    <property type="molecule type" value="Genomic_DNA"/>
</dbReference>
<dbReference type="SUPFAM" id="SSF50685">
    <property type="entry name" value="Barwin-like endoglucanases"/>
    <property type="match status" value="1"/>
</dbReference>
<reference evidence="6 7" key="1">
    <citation type="submission" date="2020-03" db="EMBL/GenBank/DDBJ databases">
        <title>Roseomonas selenitidurans sp. nov. isolated from soil.</title>
        <authorList>
            <person name="Liu H."/>
        </authorList>
    </citation>
    <scope>NUCLEOTIDE SEQUENCE [LARGE SCALE GENOMIC DNA]</scope>
    <source>
        <strain evidence="6 7">JCM 15073</strain>
    </source>
</reference>
<dbReference type="Proteomes" id="UP000765160">
    <property type="component" value="Unassembled WGS sequence"/>
</dbReference>
<dbReference type="EC" id="4.2.2.-" evidence="3"/>
<comment type="similarity">
    <text evidence="3 4">Belongs to the RlpA family.</text>
</comment>
<evidence type="ECO:0000313" key="6">
    <source>
        <dbReference type="EMBL" id="NKE48691.1"/>
    </source>
</evidence>
<sequence length="145" mass="16024" precursor="true">MRRLALLACLALAAAAPLPSVANDFAPQRGIASYYHPTYFTGRPMANGDRFDPRSNSAAHRTLPFGTLVEVTNLRNGRTRTVVIEDRGPFIDGRIIDLSPRIAEELGMRDAGLARVEVRPISQADLLMEAYNSRQPMIEVAEQMD</sequence>
<dbReference type="Pfam" id="PF03330">
    <property type="entry name" value="DPBB_1"/>
    <property type="match status" value="1"/>
</dbReference>
<keyword evidence="3" id="KW-0732">Signal</keyword>
<dbReference type="InterPro" id="IPR009009">
    <property type="entry name" value="RlpA-like_DPBB"/>
</dbReference>
<dbReference type="InterPro" id="IPR012997">
    <property type="entry name" value="RplA"/>
</dbReference>
<feature type="chain" id="PRO_5044928539" description="Endolytic peptidoglycan transglycosylase RlpA" evidence="3">
    <location>
        <begin position="23"/>
        <end position="145"/>
    </location>
</feature>